<name>A0ABD0LCR2_9CAEN</name>
<evidence type="ECO:0000313" key="1">
    <source>
        <dbReference type="EMBL" id="KAK7497372.1"/>
    </source>
</evidence>
<evidence type="ECO:0000313" key="2">
    <source>
        <dbReference type="Proteomes" id="UP001519460"/>
    </source>
</evidence>
<dbReference type="Proteomes" id="UP001519460">
    <property type="component" value="Unassembled WGS sequence"/>
</dbReference>
<protein>
    <submittedName>
        <fullName evidence="1">Uncharacterized protein</fullName>
    </submittedName>
</protein>
<gene>
    <name evidence="1" type="ORF">BaRGS_00011416</name>
</gene>
<accession>A0ABD0LCR2</accession>
<keyword evidence="2" id="KW-1185">Reference proteome</keyword>
<reference evidence="1 2" key="1">
    <citation type="journal article" date="2023" name="Sci. Data">
        <title>Genome assembly of the Korean intertidal mud-creeper Batillaria attramentaria.</title>
        <authorList>
            <person name="Patra A.K."/>
            <person name="Ho P.T."/>
            <person name="Jun S."/>
            <person name="Lee S.J."/>
            <person name="Kim Y."/>
            <person name="Won Y.J."/>
        </authorList>
    </citation>
    <scope>NUCLEOTIDE SEQUENCE [LARGE SCALE GENOMIC DNA]</scope>
    <source>
        <strain evidence="1">Wonlab-2016</strain>
    </source>
</reference>
<dbReference type="AlphaFoldDB" id="A0ABD0LCR2"/>
<organism evidence="1 2">
    <name type="scientific">Batillaria attramentaria</name>
    <dbReference type="NCBI Taxonomy" id="370345"/>
    <lineage>
        <taxon>Eukaryota</taxon>
        <taxon>Metazoa</taxon>
        <taxon>Spiralia</taxon>
        <taxon>Lophotrochozoa</taxon>
        <taxon>Mollusca</taxon>
        <taxon>Gastropoda</taxon>
        <taxon>Caenogastropoda</taxon>
        <taxon>Sorbeoconcha</taxon>
        <taxon>Cerithioidea</taxon>
        <taxon>Batillariidae</taxon>
        <taxon>Batillaria</taxon>
    </lineage>
</organism>
<sequence>MRCNLGDDLGEDCVTIVMTLKQWSGHSYCMSASCVYAQSNHDVFSFPPLSGCCKNSVLLVQVMTRRCCKHDEQRPLLHTGEQVAADVAALTFRRQQFLWAQS</sequence>
<dbReference type="EMBL" id="JACVVK020000059">
    <property type="protein sequence ID" value="KAK7497372.1"/>
    <property type="molecule type" value="Genomic_DNA"/>
</dbReference>
<proteinExistence type="predicted"/>
<dbReference type="PROSITE" id="PS51257">
    <property type="entry name" value="PROKAR_LIPOPROTEIN"/>
    <property type="match status" value="1"/>
</dbReference>
<comment type="caution">
    <text evidence="1">The sequence shown here is derived from an EMBL/GenBank/DDBJ whole genome shotgun (WGS) entry which is preliminary data.</text>
</comment>